<keyword evidence="2" id="KW-1133">Transmembrane helix</keyword>
<evidence type="ECO:0000256" key="2">
    <source>
        <dbReference type="SAM" id="Phobius"/>
    </source>
</evidence>
<keyword evidence="2" id="KW-0472">Membrane</keyword>
<reference evidence="4" key="1">
    <citation type="journal article" date="2019" name="Int. J. Syst. Evol. Microbiol.">
        <title>The Global Catalogue of Microorganisms (GCM) 10K type strain sequencing project: providing services to taxonomists for standard genome sequencing and annotation.</title>
        <authorList>
            <consortium name="The Broad Institute Genomics Platform"/>
            <consortium name="The Broad Institute Genome Sequencing Center for Infectious Disease"/>
            <person name="Wu L."/>
            <person name="Ma J."/>
        </authorList>
    </citation>
    <scope>NUCLEOTIDE SEQUENCE [LARGE SCALE GENOMIC DNA]</scope>
    <source>
        <strain evidence="4">JCM 16950</strain>
    </source>
</reference>
<proteinExistence type="predicted"/>
<feature type="transmembrane region" description="Helical" evidence="2">
    <location>
        <begin position="114"/>
        <end position="142"/>
    </location>
</feature>
<name>A0ABP7G8P7_9MICO</name>
<evidence type="ECO:0000313" key="3">
    <source>
        <dbReference type="EMBL" id="GAA3759259.1"/>
    </source>
</evidence>
<gene>
    <name evidence="3" type="ORF">GCM10022240_09840</name>
</gene>
<keyword evidence="2" id="KW-0812">Transmembrane</keyword>
<dbReference type="RefSeq" id="WP_344781155.1">
    <property type="nucleotide sequence ID" value="NZ_BAABAF010000003.1"/>
</dbReference>
<feature type="region of interest" description="Disordered" evidence="1">
    <location>
        <begin position="1"/>
        <end position="46"/>
    </location>
</feature>
<feature type="transmembrane region" description="Helical" evidence="2">
    <location>
        <begin position="77"/>
        <end position="102"/>
    </location>
</feature>
<organism evidence="3 4">
    <name type="scientific">Microbacterium kribbense</name>
    <dbReference type="NCBI Taxonomy" id="433645"/>
    <lineage>
        <taxon>Bacteria</taxon>
        <taxon>Bacillati</taxon>
        <taxon>Actinomycetota</taxon>
        <taxon>Actinomycetes</taxon>
        <taxon>Micrococcales</taxon>
        <taxon>Microbacteriaceae</taxon>
        <taxon>Microbacterium</taxon>
    </lineage>
</organism>
<dbReference type="Proteomes" id="UP001500540">
    <property type="component" value="Unassembled WGS sequence"/>
</dbReference>
<comment type="caution">
    <text evidence="3">The sequence shown here is derived from an EMBL/GenBank/DDBJ whole genome shotgun (WGS) entry which is preliminary data.</text>
</comment>
<evidence type="ECO:0008006" key="5">
    <source>
        <dbReference type="Google" id="ProtNLM"/>
    </source>
</evidence>
<keyword evidence="4" id="KW-1185">Reference proteome</keyword>
<evidence type="ECO:0000313" key="4">
    <source>
        <dbReference type="Proteomes" id="UP001500540"/>
    </source>
</evidence>
<accession>A0ABP7G8P7</accession>
<feature type="compositionally biased region" description="Pro residues" evidence="1">
    <location>
        <begin position="7"/>
        <end position="39"/>
    </location>
</feature>
<evidence type="ECO:0000256" key="1">
    <source>
        <dbReference type="SAM" id="MobiDB-lite"/>
    </source>
</evidence>
<dbReference type="EMBL" id="BAABAF010000003">
    <property type="protein sequence ID" value="GAA3759259.1"/>
    <property type="molecule type" value="Genomic_DNA"/>
</dbReference>
<sequence>MTNLPDPDAPQPQQPAAPASAQPPQPAPPASGQQPPPAYPQASAYGQPPAYGQAPAYPQSADGGYGVPATPQNPGKVLGIVAFVLAFFVQLVGLILGIVALVQSKKAGQKNGFAVWAIILSAVFMVLGIIAAIIGLVVFASFTADITQNCGPGGSGFVTVWGQQVSCSNYSS</sequence>
<protein>
    <recommendedName>
        <fullName evidence="5">DUF4190 domain-containing protein</fullName>
    </recommendedName>
</protein>